<sequence length="202" mass="23372">MVVCNTLEHKQNLLQEGKLMDGVVINKIEDWSPRSHWDQRKIMLQDEWVKIEGLLYNMWNGVAFQMIRDCLVALLQVGKATVNKENLRVVFITVQGSSIRFFDSVPKIPYWGETVQLAILWPSNEEVVELEFETEEVGKDEGDNHWNEGVGEESSKGESILQEVNVDTIMQTEGDMIDYDQLEEMVMLEIDRQNGRPEEINQ</sequence>
<feature type="region of interest" description="Disordered" evidence="1">
    <location>
        <begin position="138"/>
        <end position="157"/>
    </location>
</feature>
<evidence type="ECO:0000256" key="1">
    <source>
        <dbReference type="SAM" id="MobiDB-lite"/>
    </source>
</evidence>
<accession>A0AAP0Q443</accession>
<name>A0AAP0Q443_9MAGN</name>
<dbReference type="AlphaFoldDB" id="A0AAP0Q443"/>
<proteinExistence type="predicted"/>
<keyword evidence="3" id="KW-1185">Reference proteome</keyword>
<organism evidence="2 3">
    <name type="scientific">Stephania cephalantha</name>
    <dbReference type="NCBI Taxonomy" id="152367"/>
    <lineage>
        <taxon>Eukaryota</taxon>
        <taxon>Viridiplantae</taxon>
        <taxon>Streptophyta</taxon>
        <taxon>Embryophyta</taxon>
        <taxon>Tracheophyta</taxon>
        <taxon>Spermatophyta</taxon>
        <taxon>Magnoliopsida</taxon>
        <taxon>Ranunculales</taxon>
        <taxon>Menispermaceae</taxon>
        <taxon>Menispermoideae</taxon>
        <taxon>Cissampelideae</taxon>
        <taxon>Stephania</taxon>
    </lineage>
</organism>
<dbReference type="Proteomes" id="UP001419268">
    <property type="component" value="Unassembled WGS sequence"/>
</dbReference>
<comment type="caution">
    <text evidence="2">The sequence shown here is derived from an EMBL/GenBank/DDBJ whole genome shotgun (WGS) entry which is preliminary data.</text>
</comment>
<reference evidence="2 3" key="1">
    <citation type="submission" date="2024-01" db="EMBL/GenBank/DDBJ databases">
        <title>Genome assemblies of Stephania.</title>
        <authorList>
            <person name="Yang L."/>
        </authorList>
    </citation>
    <scope>NUCLEOTIDE SEQUENCE [LARGE SCALE GENOMIC DNA]</scope>
    <source>
        <strain evidence="2">JXDWG</strain>
        <tissue evidence="2">Leaf</tissue>
    </source>
</reference>
<evidence type="ECO:0000313" key="2">
    <source>
        <dbReference type="EMBL" id="KAK9166630.1"/>
    </source>
</evidence>
<protein>
    <recommendedName>
        <fullName evidence="4">DUF4283 domain-containing protein</fullName>
    </recommendedName>
</protein>
<evidence type="ECO:0008006" key="4">
    <source>
        <dbReference type="Google" id="ProtNLM"/>
    </source>
</evidence>
<gene>
    <name evidence="2" type="ORF">Scep_001821</name>
</gene>
<dbReference type="EMBL" id="JBBNAG010000001">
    <property type="protein sequence ID" value="KAK9166630.1"/>
    <property type="molecule type" value="Genomic_DNA"/>
</dbReference>
<evidence type="ECO:0000313" key="3">
    <source>
        <dbReference type="Proteomes" id="UP001419268"/>
    </source>
</evidence>